<dbReference type="InParanoid" id="A0A078ATH0"/>
<organism evidence="14 15">
    <name type="scientific">Stylonychia lemnae</name>
    <name type="common">Ciliate</name>
    <dbReference type="NCBI Taxonomy" id="5949"/>
    <lineage>
        <taxon>Eukaryota</taxon>
        <taxon>Sar</taxon>
        <taxon>Alveolata</taxon>
        <taxon>Ciliophora</taxon>
        <taxon>Intramacronucleata</taxon>
        <taxon>Spirotrichea</taxon>
        <taxon>Stichotrichia</taxon>
        <taxon>Sporadotrichida</taxon>
        <taxon>Oxytrichidae</taxon>
        <taxon>Stylonychinae</taxon>
        <taxon>Stylonychia</taxon>
    </lineage>
</organism>
<dbReference type="SUPFAM" id="SSF52025">
    <property type="entry name" value="PA domain"/>
    <property type="match status" value="1"/>
</dbReference>
<dbReference type="EMBL" id="CCKQ01013811">
    <property type="protein sequence ID" value="CDW85524.1"/>
    <property type="molecule type" value="Genomic_DNA"/>
</dbReference>
<evidence type="ECO:0000259" key="12">
    <source>
        <dbReference type="Pfam" id="PF02225"/>
    </source>
</evidence>
<protein>
    <submittedName>
        <fullName evidence="14">Uncharacterized protein</fullName>
    </submittedName>
</protein>
<reference evidence="14 15" key="1">
    <citation type="submission" date="2014-06" db="EMBL/GenBank/DDBJ databases">
        <authorList>
            <person name="Swart Estienne"/>
        </authorList>
    </citation>
    <scope>NUCLEOTIDE SEQUENCE [LARGE SCALE GENOMIC DNA]</scope>
    <source>
        <strain evidence="14 15">130c</strain>
    </source>
</reference>
<dbReference type="InterPro" id="IPR046450">
    <property type="entry name" value="PA_dom_sf"/>
</dbReference>
<feature type="transmembrane region" description="Helical" evidence="11">
    <location>
        <begin position="365"/>
        <end position="384"/>
    </location>
</feature>
<evidence type="ECO:0000256" key="2">
    <source>
        <dbReference type="ARBA" id="ARBA00022536"/>
    </source>
</evidence>
<evidence type="ECO:0000256" key="9">
    <source>
        <dbReference type="ARBA" id="ARBA00023180"/>
    </source>
</evidence>
<evidence type="ECO:0000256" key="7">
    <source>
        <dbReference type="ARBA" id="ARBA00022989"/>
    </source>
</evidence>
<dbReference type="InterPro" id="IPR056858">
    <property type="entry name" value="VSR_TRX"/>
</dbReference>
<dbReference type="OrthoDB" id="10045365at2759"/>
<evidence type="ECO:0000256" key="4">
    <source>
        <dbReference type="ARBA" id="ARBA00022729"/>
    </source>
</evidence>
<keyword evidence="9" id="KW-0325">Glycoprotein</keyword>
<dbReference type="Gene3D" id="3.50.30.30">
    <property type="match status" value="1"/>
</dbReference>
<feature type="domain" description="PA" evidence="12">
    <location>
        <begin position="16"/>
        <end position="112"/>
    </location>
</feature>
<keyword evidence="5" id="KW-0677">Repeat</keyword>
<dbReference type="Pfam" id="PF25011">
    <property type="entry name" value="VSR_TRX"/>
    <property type="match status" value="1"/>
</dbReference>
<dbReference type="Pfam" id="PF02225">
    <property type="entry name" value="PA"/>
    <property type="match status" value="1"/>
</dbReference>
<accession>A0A078ATH0</accession>
<evidence type="ECO:0000256" key="11">
    <source>
        <dbReference type="SAM" id="Phobius"/>
    </source>
</evidence>
<dbReference type="Proteomes" id="UP000039865">
    <property type="component" value="Unassembled WGS sequence"/>
</dbReference>
<keyword evidence="2" id="KW-0245">EGF-like domain</keyword>
<evidence type="ECO:0000256" key="1">
    <source>
        <dbReference type="ARBA" id="ARBA00004479"/>
    </source>
</evidence>
<evidence type="ECO:0000313" key="14">
    <source>
        <dbReference type="EMBL" id="CDW85524.1"/>
    </source>
</evidence>
<feature type="domain" description="Vacuolar sorting receptor thioredoxin-like" evidence="13">
    <location>
        <begin position="152"/>
        <end position="335"/>
    </location>
</feature>
<gene>
    <name evidence="14" type="primary">Contig1181.g42</name>
    <name evidence="14" type="ORF">STYLEM_14603</name>
</gene>
<evidence type="ECO:0000259" key="13">
    <source>
        <dbReference type="Pfam" id="PF25011"/>
    </source>
</evidence>
<evidence type="ECO:0000313" key="15">
    <source>
        <dbReference type="Proteomes" id="UP000039865"/>
    </source>
</evidence>
<keyword evidence="6" id="KW-0106">Calcium</keyword>
<dbReference type="AlphaFoldDB" id="A0A078ATH0"/>
<evidence type="ECO:0000256" key="8">
    <source>
        <dbReference type="ARBA" id="ARBA00023136"/>
    </source>
</evidence>
<evidence type="ECO:0000256" key="10">
    <source>
        <dbReference type="ARBA" id="ARBA00037847"/>
    </source>
</evidence>
<dbReference type="OMA" id="IQFNIAN"/>
<evidence type="ECO:0000256" key="3">
    <source>
        <dbReference type="ARBA" id="ARBA00022692"/>
    </source>
</evidence>
<keyword evidence="4" id="KW-0732">Signal</keyword>
<dbReference type="PANTHER" id="PTHR22702:SF1">
    <property type="entry name" value="PROTEASE-ASSOCIATED DOMAIN-CONTAINING PROTEIN 1"/>
    <property type="match status" value="1"/>
</dbReference>
<dbReference type="InterPro" id="IPR003137">
    <property type="entry name" value="PA_domain"/>
</dbReference>
<keyword evidence="7 11" id="KW-1133">Transmembrane helix</keyword>
<comment type="subcellular location">
    <subcellularLocation>
        <location evidence="10">Endomembrane system</location>
        <topology evidence="10">Single-pass membrane protein</topology>
    </subcellularLocation>
    <subcellularLocation>
        <location evidence="1">Membrane</location>
        <topology evidence="1">Single-pass type I membrane protein</topology>
    </subcellularLocation>
</comment>
<dbReference type="GO" id="GO:0012505">
    <property type="term" value="C:endomembrane system"/>
    <property type="evidence" value="ECO:0007669"/>
    <property type="project" value="UniProtKB-SubCell"/>
</dbReference>
<evidence type="ECO:0000256" key="5">
    <source>
        <dbReference type="ARBA" id="ARBA00022737"/>
    </source>
</evidence>
<keyword evidence="15" id="KW-1185">Reference proteome</keyword>
<dbReference type="GO" id="GO:0016020">
    <property type="term" value="C:membrane"/>
    <property type="evidence" value="ECO:0007669"/>
    <property type="project" value="UniProtKB-SubCell"/>
</dbReference>
<proteinExistence type="predicted"/>
<keyword evidence="8 11" id="KW-0472">Membrane</keyword>
<evidence type="ECO:0000256" key="6">
    <source>
        <dbReference type="ARBA" id="ARBA00022837"/>
    </source>
</evidence>
<keyword evidence="3 11" id="KW-0812">Transmembrane</keyword>
<dbReference type="PANTHER" id="PTHR22702">
    <property type="entry name" value="PROTEASE-ASSOCIATED DOMAIN-CONTAINING PROTEIN"/>
    <property type="match status" value="1"/>
</dbReference>
<name>A0A078ATH0_STYLE</name>
<sequence length="418" mass="47577">MDLKILKTSFPLKIGRIYYNASNKDGCERTNFTTDFSGDPDGILTPIFLVDRGNCHFVTKVRNVEKAGGSLAVIIDDSGTMDIKKVIMSDDGTGTGIRIPSMIISKEDGKKLKEFLTKSSSDVARQASLSAEFVFENIENEVKWQFFYTSANDKALDFIRNFRDNVIKLQSSVQFQPRFVSWSCPFCDSDFKRKECFSDGKYCAMNHIGTNVQGKDILEEDLREACLFKLLKQDQQEAKWWDYMQYVHRMCYEEVNEECSKMGHKSIGRDYQITTNCVKDSFEGSKNPQVDDNKILKEDIAAWNLYGSAYWPTVVINDRNYRGDLVPDSVINALCSAFAKEPSQCKKFKEEAGIAVEPEGITGNVLIIVVVLLILVNIVMIFIYRRCSNREMKDDMQLQVNSAVSQYFALSTRNNTSM</sequence>